<dbReference type="Gene3D" id="3.30.160.240">
    <property type="entry name" value="Rv1738"/>
    <property type="match status" value="1"/>
</dbReference>
<proteinExistence type="predicted"/>
<dbReference type="STRING" id="1428652.BIV24_13765"/>
<organism evidence="1 2">
    <name type="scientific">Streptomyces colonosanans</name>
    <dbReference type="NCBI Taxonomy" id="1428652"/>
    <lineage>
        <taxon>Bacteria</taxon>
        <taxon>Bacillati</taxon>
        <taxon>Actinomycetota</taxon>
        <taxon>Actinomycetes</taxon>
        <taxon>Kitasatosporales</taxon>
        <taxon>Streptomycetaceae</taxon>
        <taxon>Streptomyces</taxon>
    </lineage>
</organism>
<sequence>MTRAAGSRPPSAKEWTLRLYLSEHDPDTTARVVLNTGDNVLESLAEAHRNPYDTAVPEIGDELAVGRALVALGQQLLRAAAGDIRDVGASEEPSPAPLWSPRE</sequence>
<dbReference type="InterPro" id="IPR038070">
    <property type="entry name" value="Rv2632c-like_sf"/>
</dbReference>
<dbReference type="SUPFAM" id="SSF143212">
    <property type="entry name" value="Rv2632c-like"/>
    <property type="match status" value="1"/>
</dbReference>
<reference evidence="1 2" key="1">
    <citation type="submission" date="2016-10" db="EMBL/GenBank/DDBJ databases">
        <title>Genome sequence of Streptomyces sp. MUSC 93.</title>
        <authorList>
            <person name="Lee L.-H."/>
            <person name="Ser H.-L."/>
            <person name="Law J.W.-F."/>
        </authorList>
    </citation>
    <scope>NUCLEOTIDE SEQUENCE [LARGE SCALE GENOMIC DNA]</scope>
    <source>
        <strain evidence="1 2">MUSC 93</strain>
    </source>
</reference>
<dbReference type="InterPro" id="IPR015057">
    <property type="entry name" value="Rv2632c-like"/>
</dbReference>
<keyword evidence="2" id="KW-1185">Reference proteome</keyword>
<name>A0A1S2PFX0_9ACTN</name>
<gene>
    <name evidence="1" type="ORF">BIV24_13765</name>
</gene>
<evidence type="ECO:0000313" key="2">
    <source>
        <dbReference type="Proteomes" id="UP000179935"/>
    </source>
</evidence>
<dbReference type="OrthoDB" id="4828144at2"/>
<dbReference type="RefSeq" id="WP_071366595.1">
    <property type="nucleotide sequence ID" value="NZ_MLYP01000037.1"/>
</dbReference>
<accession>A0A1S2PFX0</accession>
<dbReference type="Pfam" id="PF08962">
    <property type="entry name" value="Rv2632c-like"/>
    <property type="match status" value="1"/>
</dbReference>
<dbReference type="Proteomes" id="UP000179935">
    <property type="component" value="Unassembled WGS sequence"/>
</dbReference>
<dbReference type="EMBL" id="MLYP01000037">
    <property type="protein sequence ID" value="OIJ92520.1"/>
    <property type="molecule type" value="Genomic_DNA"/>
</dbReference>
<dbReference type="AlphaFoldDB" id="A0A1S2PFX0"/>
<protein>
    <recommendedName>
        <fullName evidence="3">DUF1876 domain-containing protein</fullName>
    </recommendedName>
</protein>
<evidence type="ECO:0000313" key="1">
    <source>
        <dbReference type="EMBL" id="OIJ92520.1"/>
    </source>
</evidence>
<evidence type="ECO:0008006" key="3">
    <source>
        <dbReference type="Google" id="ProtNLM"/>
    </source>
</evidence>
<comment type="caution">
    <text evidence="1">The sequence shown here is derived from an EMBL/GenBank/DDBJ whole genome shotgun (WGS) entry which is preliminary data.</text>
</comment>